<protein>
    <submittedName>
        <fullName evidence="3">M20 aminoacylase family protein</fullName>
    </submittedName>
</protein>
<sequence>MPILNRIAEFHDEMTAWRRDFHAHPEIAFEEHRTSAAVAARLEEWGIEVHRGIAGTGVVGVLHGAGGPTGRSIGLRADMDALPMEEDNDFAHRSTVPGKMHGCGHDGHTTMLLGAAKYLAETRRFDGTVHFIFQPAEEGAGGGKRMVEEGLFQRFPCDMVFGLHNWPELEPGRMAVRSGPVMAGADKFEITVTGHGGHAALPHHTVDPVVVAAQMVLAIQTLVSRNVSPTEAGVVSVTQIQAGSAFNVIPGEVVLRGTVRALTNEVRTLLESGLRRIVDTLPAAFGAEASLNYIAGYPPTINADGPSELSAAVAAALLGSERVLRDVGPSMGAEDFAFMLNERPGSYAWIGQGGSALGCMLHNARYDFNDEILPIGASYWALLVETALPREDARAAAE</sequence>
<dbReference type="Gene3D" id="3.40.630.10">
    <property type="entry name" value="Zn peptidases"/>
    <property type="match status" value="1"/>
</dbReference>
<proteinExistence type="predicted"/>
<dbReference type="InterPro" id="IPR002933">
    <property type="entry name" value="Peptidase_M20"/>
</dbReference>
<name>A0ABW2KSB0_9PROT</name>
<accession>A0ABW2KSB0</accession>
<dbReference type="SUPFAM" id="SSF55031">
    <property type="entry name" value="Bacterial exopeptidase dimerisation domain"/>
    <property type="match status" value="1"/>
</dbReference>
<gene>
    <name evidence="3" type="ORF">ACFQPS_01990</name>
</gene>
<dbReference type="InterPro" id="IPR011650">
    <property type="entry name" value="Peptidase_M20_dimer"/>
</dbReference>
<dbReference type="Gene3D" id="3.30.70.360">
    <property type="match status" value="1"/>
</dbReference>
<organism evidence="3 4">
    <name type="scientific">Rhodocista pekingensis</name>
    <dbReference type="NCBI Taxonomy" id="201185"/>
    <lineage>
        <taxon>Bacteria</taxon>
        <taxon>Pseudomonadati</taxon>
        <taxon>Pseudomonadota</taxon>
        <taxon>Alphaproteobacteria</taxon>
        <taxon>Rhodospirillales</taxon>
        <taxon>Azospirillaceae</taxon>
        <taxon>Rhodocista</taxon>
    </lineage>
</organism>
<comment type="caution">
    <text evidence="3">The sequence shown here is derived from an EMBL/GenBank/DDBJ whole genome shotgun (WGS) entry which is preliminary data.</text>
</comment>
<dbReference type="PIRSF" id="PIRSF005962">
    <property type="entry name" value="Pept_M20D_amidohydro"/>
    <property type="match status" value="1"/>
</dbReference>
<evidence type="ECO:0000313" key="3">
    <source>
        <dbReference type="EMBL" id="MFC7331924.1"/>
    </source>
</evidence>
<keyword evidence="4" id="KW-1185">Reference proteome</keyword>
<evidence type="ECO:0000256" key="1">
    <source>
        <dbReference type="ARBA" id="ARBA00022801"/>
    </source>
</evidence>
<reference evidence="4" key="1">
    <citation type="journal article" date="2019" name="Int. J. Syst. Evol. Microbiol.">
        <title>The Global Catalogue of Microorganisms (GCM) 10K type strain sequencing project: providing services to taxonomists for standard genome sequencing and annotation.</title>
        <authorList>
            <consortium name="The Broad Institute Genomics Platform"/>
            <consortium name="The Broad Institute Genome Sequencing Center for Infectious Disease"/>
            <person name="Wu L."/>
            <person name="Ma J."/>
        </authorList>
    </citation>
    <scope>NUCLEOTIDE SEQUENCE [LARGE SCALE GENOMIC DNA]</scope>
    <source>
        <strain evidence="4">CGMCC 1.16275</strain>
    </source>
</reference>
<feature type="domain" description="Peptidase M20 dimerisation" evidence="2">
    <location>
        <begin position="184"/>
        <end position="280"/>
    </location>
</feature>
<dbReference type="InterPro" id="IPR036264">
    <property type="entry name" value="Bact_exopeptidase_dim_dom"/>
</dbReference>
<dbReference type="Proteomes" id="UP001596456">
    <property type="component" value="Unassembled WGS sequence"/>
</dbReference>
<dbReference type="Pfam" id="PF01546">
    <property type="entry name" value="Peptidase_M20"/>
    <property type="match status" value="1"/>
</dbReference>
<dbReference type="RefSeq" id="WP_377356007.1">
    <property type="nucleotide sequence ID" value="NZ_JBHTCM010000004.1"/>
</dbReference>
<dbReference type="SUPFAM" id="SSF53187">
    <property type="entry name" value="Zn-dependent exopeptidases"/>
    <property type="match status" value="1"/>
</dbReference>
<evidence type="ECO:0000313" key="4">
    <source>
        <dbReference type="Proteomes" id="UP001596456"/>
    </source>
</evidence>
<dbReference type="InterPro" id="IPR017439">
    <property type="entry name" value="Amidohydrolase"/>
</dbReference>
<dbReference type="Pfam" id="PF07687">
    <property type="entry name" value="M20_dimer"/>
    <property type="match status" value="1"/>
</dbReference>
<dbReference type="EMBL" id="JBHTCM010000004">
    <property type="protein sequence ID" value="MFC7331924.1"/>
    <property type="molecule type" value="Genomic_DNA"/>
</dbReference>
<dbReference type="PANTHER" id="PTHR11014:SF63">
    <property type="entry name" value="METALLOPEPTIDASE, PUTATIVE (AFU_ORTHOLOGUE AFUA_6G09600)-RELATED"/>
    <property type="match status" value="1"/>
</dbReference>
<dbReference type="NCBIfam" id="TIGR01891">
    <property type="entry name" value="amidohydrolases"/>
    <property type="match status" value="1"/>
</dbReference>
<keyword evidence="1" id="KW-0378">Hydrolase</keyword>
<dbReference type="PANTHER" id="PTHR11014">
    <property type="entry name" value="PEPTIDASE M20 FAMILY MEMBER"/>
    <property type="match status" value="1"/>
</dbReference>
<evidence type="ECO:0000259" key="2">
    <source>
        <dbReference type="Pfam" id="PF07687"/>
    </source>
</evidence>
<dbReference type="CDD" id="cd05666">
    <property type="entry name" value="M20_Acy1-like"/>
    <property type="match status" value="1"/>
</dbReference>